<dbReference type="Proteomes" id="UP000037088">
    <property type="component" value="Unassembled WGS sequence"/>
</dbReference>
<dbReference type="InterPro" id="IPR011664">
    <property type="entry name" value="Abi_system_AbiD/AbiF-like"/>
</dbReference>
<dbReference type="Pfam" id="PF07751">
    <property type="entry name" value="Abi_2"/>
    <property type="match status" value="1"/>
</dbReference>
<organism evidence="2 3">
    <name type="scientific">Winslowiella iniecta</name>
    <dbReference type="NCBI Taxonomy" id="1560201"/>
    <lineage>
        <taxon>Bacteria</taxon>
        <taxon>Pseudomonadati</taxon>
        <taxon>Pseudomonadota</taxon>
        <taxon>Gammaproteobacteria</taxon>
        <taxon>Enterobacterales</taxon>
        <taxon>Erwiniaceae</taxon>
        <taxon>Winslowiella</taxon>
    </lineage>
</organism>
<evidence type="ECO:0000313" key="3">
    <source>
        <dbReference type="Proteomes" id="UP000036851"/>
    </source>
</evidence>
<dbReference type="AlphaFoldDB" id="A0A0L7SZG4"/>
<keyword evidence="4" id="KW-1185">Reference proteome</keyword>
<comment type="caution">
    <text evidence="2">The sequence shown here is derived from an EMBL/GenBank/DDBJ whole genome shotgun (WGS) entry which is preliminary data.</text>
</comment>
<protein>
    <recommendedName>
        <fullName evidence="5">CAAX protease</fullName>
    </recommendedName>
</protein>
<name>A0A0L7SZG4_9GAMM</name>
<dbReference type="PATRIC" id="fig|1560201.3.peg.4255"/>
<evidence type="ECO:0000313" key="1">
    <source>
        <dbReference type="EMBL" id="KOC87572.1"/>
    </source>
</evidence>
<evidence type="ECO:0000313" key="2">
    <source>
        <dbReference type="EMBL" id="KOC88512.1"/>
    </source>
</evidence>
<proteinExistence type="predicted"/>
<dbReference type="STRING" id="1560201.NG42_20045"/>
<dbReference type="Proteomes" id="UP000036851">
    <property type="component" value="Unassembled WGS sequence"/>
</dbReference>
<evidence type="ECO:0000313" key="4">
    <source>
        <dbReference type="Proteomes" id="UP000037088"/>
    </source>
</evidence>
<dbReference type="EMBL" id="JRXF01000045">
    <property type="protein sequence ID" value="KOC88512.1"/>
    <property type="molecule type" value="Genomic_DNA"/>
</dbReference>
<sequence>MTYAFITINSTSREGTLQPHNNIAIEAYISKARLKSYIALTDNGTLGECIGAYVWNKRVGAALFPLLQCLEVTLRNGIHNGASAHFNNSAWFEPLTKLAGHDYFNSFMTQYPHLSNDFYRKSVSTGSRKSKKIWTSRHESMLKQAKEKLISGHKPQHADAIVAELMFGFWVGMFEKNYHDLNTSDRLWPNLEPMVFPNLLPSERRHGSVHKKLLPIKELRNRVAHHEPIWKHVSVGNSVAAIKMLTAIIDDIVFLINGISRERAEMLHESGIEGMARAICRKESLDFYLTGRISKEISLRRLKRDLLRHIEGKSLFPFTFSNAGKETVIINFNI</sequence>
<reference evidence="3 4" key="1">
    <citation type="journal article" date="2015" name="Int. J. Syst. Evol. Microbiol.">
        <title>Erwinia iniecta sp. nov., isolated from Russian wheat aphids (Diuraphis noxia).</title>
        <authorList>
            <person name="Campillo T."/>
            <person name="Luna E."/>
            <person name="Portier P."/>
            <person name="Fischer-Le Saux M."/>
            <person name="Lapitan N."/>
            <person name="Tisserat N.A."/>
            <person name="Leach J.E."/>
        </authorList>
    </citation>
    <scope>NUCLEOTIDE SEQUENCE [LARGE SCALE GENOMIC DNA]</scope>
    <source>
        <strain evidence="1 4">B120</strain>
        <strain evidence="2 3">B149</strain>
    </source>
</reference>
<evidence type="ECO:0008006" key="5">
    <source>
        <dbReference type="Google" id="ProtNLM"/>
    </source>
</evidence>
<gene>
    <name evidence="1" type="ORF">NG42_20045</name>
    <name evidence="2" type="ORF">NG43_20010</name>
</gene>
<accession>A0A0L7SZG4</accession>
<dbReference type="EMBL" id="JRXE01000037">
    <property type="protein sequence ID" value="KOC87572.1"/>
    <property type="molecule type" value="Genomic_DNA"/>
</dbReference>